<reference evidence="2" key="1">
    <citation type="journal article" date="2021" name="Proc. Natl. Acad. Sci. U.S.A.">
        <title>A Catalog of Tens of Thousands of Viruses from Human Metagenomes Reveals Hidden Associations with Chronic Diseases.</title>
        <authorList>
            <person name="Tisza M.J."/>
            <person name="Buck C.B."/>
        </authorList>
    </citation>
    <scope>NUCLEOTIDE SEQUENCE</scope>
    <source>
        <strain evidence="2">CtML55</strain>
    </source>
</reference>
<dbReference type="GO" id="GO:0016887">
    <property type="term" value="F:ATP hydrolysis activity"/>
    <property type="evidence" value="ECO:0007669"/>
    <property type="project" value="InterPro"/>
</dbReference>
<dbReference type="GO" id="GO:0051603">
    <property type="term" value="P:proteolysis involved in protein catabolic process"/>
    <property type="evidence" value="ECO:0007669"/>
    <property type="project" value="TreeGrafter"/>
</dbReference>
<sequence>MSKIIGQDKLIKEVNRIFQVFVNSNCKIRPHFILTGESGSGKSFTIKQLCDMNELSFLEVNAAQITKEGISGNSLSKILSPLVNYSHTPIVVFVDEFDKLFINGNTNSQLANESTASVQNEFLKLLESDTTSVFGDYGKYISVPIDNVLFVFAGAFNNEPHITLDRLRDFGVKTEFLGRVGLIYNTKPLTLEDLYSILECSDLLQNYLDLFFNVNREQVISDLKGYLESSFRNNTLGARTINTLIHQYFIKGGKLETEEVKEITFNKKLEWK</sequence>
<dbReference type="EMBL" id="BK059105">
    <property type="protein sequence ID" value="DAE30649.1"/>
    <property type="molecule type" value="Genomic_DNA"/>
</dbReference>
<organism evidence="2">
    <name type="scientific">virus sp. ctML55</name>
    <dbReference type="NCBI Taxonomy" id="2827627"/>
    <lineage>
        <taxon>Viruses</taxon>
    </lineage>
</organism>
<dbReference type="PANTHER" id="PTHR48102">
    <property type="entry name" value="ATP-DEPENDENT CLP PROTEASE ATP-BINDING SUBUNIT CLPX-LIKE, MITOCHONDRIAL-RELATED"/>
    <property type="match status" value="1"/>
</dbReference>
<dbReference type="Gene3D" id="3.40.50.300">
    <property type="entry name" value="P-loop containing nucleotide triphosphate hydrolases"/>
    <property type="match status" value="1"/>
</dbReference>
<feature type="domain" description="ATPase AAA-type core" evidence="1">
    <location>
        <begin position="33"/>
        <end position="154"/>
    </location>
</feature>
<dbReference type="GO" id="GO:0008233">
    <property type="term" value="F:peptidase activity"/>
    <property type="evidence" value="ECO:0007669"/>
    <property type="project" value="UniProtKB-KW"/>
</dbReference>
<keyword evidence="2" id="KW-0378">Hydrolase</keyword>
<proteinExistence type="predicted"/>
<dbReference type="InterPro" id="IPR003959">
    <property type="entry name" value="ATPase_AAA_core"/>
</dbReference>
<keyword evidence="2" id="KW-0645">Protease</keyword>
<dbReference type="InterPro" id="IPR050052">
    <property type="entry name" value="ATP-dep_Clp_protease_ClpX"/>
</dbReference>
<evidence type="ECO:0000259" key="1">
    <source>
        <dbReference type="Pfam" id="PF00004"/>
    </source>
</evidence>
<dbReference type="GO" id="GO:0005524">
    <property type="term" value="F:ATP binding"/>
    <property type="evidence" value="ECO:0007669"/>
    <property type="project" value="InterPro"/>
</dbReference>
<dbReference type="Pfam" id="PF00004">
    <property type="entry name" value="AAA"/>
    <property type="match status" value="1"/>
</dbReference>
<protein>
    <submittedName>
        <fullName evidence="2">ATP-dependent protease</fullName>
    </submittedName>
</protein>
<name>A0A8S5RHU0_9VIRU</name>
<accession>A0A8S5RHU0</accession>
<dbReference type="InterPro" id="IPR027417">
    <property type="entry name" value="P-loop_NTPase"/>
</dbReference>
<dbReference type="SUPFAM" id="SSF52540">
    <property type="entry name" value="P-loop containing nucleoside triphosphate hydrolases"/>
    <property type="match status" value="1"/>
</dbReference>
<evidence type="ECO:0000313" key="2">
    <source>
        <dbReference type="EMBL" id="DAE30649.1"/>
    </source>
</evidence>